<dbReference type="AlphaFoldDB" id="A0A3P7WH23"/>
<dbReference type="EMBL" id="UZAI01000492">
    <property type="protein sequence ID" value="VDO53609.1"/>
    <property type="molecule type" value="Genomic_DNA"/>
</dbReference>
<proteinExistence type="predicted"/>
<reference evidence="1 2" key="1">
    <citation type="submission" date="2018-11" db="EMBL/GenBank/DDBJ databases">
        <authorList>
            <consortium name="Pathogen Informatics"/>
        </authorList>
    </citation>
    <scope>NUCLEOTIDE SEQUENCE [LARGE SCALE GENOMIC DNA]</scope>
    <source>
        <strain evidence="1 2">Zambia</strain>
    </source>
</reference>
<protein>
    <submittedName>
        <fullName evidence="1">Uncharacterized protein</fullName>
    </submittedName>
</protein>
<dbReference type="Proteomes" id="UP000277204">
    <property type="component" value="Unassembled WGS sequence"/>
</dbReference>
<name>A0A3P7WH23_9TREM</name>
<accession>A0A3P7WH23</accession>
<evidence type="ECO:0000313" key="1">
    <source>
        <dbReference type="EMBL" id="VDO53609.1"/>
    </source>
</evidence>
<keyword evidence="2" id="KW-1185">Reference proteome</keyword>
<sequence length="46" mass="5599">MRRIIEADMKRMNNNWKELERIARDRVGWSMMVSGLCSSTRDNRRK</sequence>
<gene>
    <name evidence="1" type="ORF">SMRZ_LOCUS2011</name>
</gene>
<organism evidence="1 2">
    <name type="scientific">Schistosoma margrebowiei</name>
    <dbReference type="NCBI Taxonomy" id="48269"/>
    <lineage>
        <taxon>Eukaryota</taxon>
        <taxon>Metazoa</taxon>
        <taxon>Spiralia</taxon>
        <taxon>Lophotrochozoa</taxon>
        <taxon>Platyhelminthes</taxon>
        <taxon>Trematoda</taxon>
        <taxon>Digenea</taxon>
        <taxon>Strigeidida</taxon>
        <taxon>Schistosomatoidea</taxon>
        <taxon>Schistosomatidae</taxon>
        <taxon>Schistosoma</taxon>
    </lineage>
</organism>
<evidence type="ECO:0000313" key="2">
    <source>
        <dbReference type="Proteomes" id="UP000277204"/>
    </source>
</evidence>